<keyword evidence="1" id="KW-0732">Signal</keyword>
<sequence length="67" mass="7187">MCIQIIVPSLLYLFNSLLLSGTPSVNPSSFARHAAKSSFDSVYQSSSKNGVAIVTLGGVDDPRWELT</sequence>
<name>A0ABQ9Z434_9CRUS</name>
<evidence type="ECO:0000313" key="2">
    <source>
        <dbReference type="EMBL" id="KAK4007643.1"/>
    </source>
</evidence>
<accession>A0ABQ9Z434</accession>
<feature type="signal peptide" evidence="1">
    <location>
        <begin position="1"/>
        <end position="27"/>
    </location>
</feature>
<comment type="caution">
    <text evidence="2">The sequence shown here is derived from an EMBL/GenBank/DDBJ whole genome shotgun (WGS) entry which is preliminary data.</text>
</comment>
<protein>
    <submittedName>
        <fullName evidence="2">Uncharacterized protein</fullName>
    </submittedName>
</protein>
<evidence type="ECO:0000256" key="1">
    <source>
        <dbReference type="SAM" id="SignalP"/>
    </source>
</evidence>
<reference evidence="2 3" key="1">
    <citation type="journal article" date="2023" name="Nucleic Acids Res.">
        <title>The hologenome of Daphnia magna reveals possible DNA methylation and microbiome-mediated evolution of the host genome.</title>
        <authorList>
            <person name="Chaturvedi A."/>
            <person name="Li X."/>
            <person name="Dhandapani V."/>
            <person name="Marshall H."/>
            <person name="Kissane S."/>
            <person name="Cuenca-Cambronero M."/>
            <person name="Asole G."/>
            <person name="Calvet F."/>
            <person name="Ruiz-Romero M."/>
            <person name="Marangio P."/>
            <person name="Guigo R."/>
            <person name="Rago D."/>
            <person name="Mirbahai L."/>
            <person name="Eastwood N."/>
            <person name="Colbourne J.K."/>
            <person name="Zhou J."/>
            <person name="Mallon E."/>
            <person name="Orsini L."/>
        </authorList>
    </citation>
    <scope>NUCLEOTIDE SEQUENCE [LARGE SCALE GENOMIC DNA]</scope>
    <source>
        <strain evidence="2">LRV0_1</strain>
    </source>
</reference>
<evidence type="ECO:0000313" key="3">
    <source>
        <dbReference type="Proteomes" id="UP001234178"/>
    </source>
</evidence>
<dbReference type="Proteomes" id="UP001234178">
    <property type="component" value="Unassembled WGS sequence"/>
</dbReference>
<gene>
    <name evidence="2" type="ORF">OUZ56_012797</name>
</gene>
<dbReference type="EMBL" id="JAOYFB010000002">
    <property type="protein sequence ID" value="KAK4007643.1"/>
    <property type="molecule type" value="Genomic_DNA"/>
</dbReference>
<keyword evidence="3" id="KW-1185">Reference proteome</keyword>
<feature type="chain" id="PRO_5045679047" evidence="1">
    <location>
        <begin position="28"/>
        <end position="67"/>
    </location>
</feature>
<organism evidence="2 3">
    <name type="scientific">Daphnia magna</name>
    <dbReference type="NCBI Taxonomy" id="35525"/>
    <lineage>
        <taxon>Eukaryota</taxon>
        <taxon>Metazoa</taxon>
        <taxon>Ecdysozoa</taxon>
        <taxon>Arthropoda</taxon>
        <taxon>Crustacea</taxon>
        <taxon>Branchiopoda</taxon>
        <taxon>Diplostraca</taxon>
        <taxon>Cladocera</taxon>
        <taxon>Anomopoda</taxon>
        <taxon>Daphniidae</taxon>
        <taxon>Daphnia</taxon>
    </lineage>
</organism>
<proteinExistence type="predicted"/>